<dbReference type="InterPro" id="IPR030935">
    <property type="entry name" value="PBSX_Proteobac"/>
</dbReference>
<gene>
    <name evidence="2" type="ORF">EGO53_12845</name>
</gene>
<dbReference type="InterPro" id="IPR006944">
    <property type="entry name" value="Phage/GTA_portal"/>
</dbReference>
<dbReference type="InterPro" id="IPR006430">
    <property type="entry name" value="Phage_portal_PBSX"/>
</dbReference>
<accession>A0A515CWT2</accession>
<comment type="similarity">
    <text evidence="1">Belongs to the phage portal family. PBSX subfamily.</text>
</comment>
<dbReference type="RefSeq" id="WP_142815436.1">
    <property type="nucleotide sequence ID" value="NZ_CP033893.1"/>
</dbReference>
<sequence>MSKRHKKRALPPVHAHKQAAGAAGVEAFTFGDPVPVLDRRELLDYVECVRMDKWYEPPISFDGLARTFRATVHHSSPLYVKRNILTSTFKPHRLLSQQAFSRFVQDYLVFGNAYLELRTNRLGGPMELKPSLAKYTRRGVDLDTYWFVQYGLGVDPYQFDADSVFHLLEPDINQEIYGLPEYLSALNSAWLNESATLFRRKYYQNGSHAGFIMYMSDAAASQTDVDNIRNAMKGARGPGNFRNLFMYSPNGKKDGIQIIPLSEVAAKDEFWNIKNVTRDDQLHAHRVPPQLMCIVPENAGGFGNVKEASEVFVRNELIPLQRRMQELNEWIGDEVIQFSPYSLILNE</sequence>
<organism evidence="2 3">
    <name type="scientific">Serratia liquefaciens</name>
    <dbReference type="NCBI Taxonomy" id="614"/>
    <lineage>
        <taxon>Bacteria</taxon>
        <taxon>Pseudomonadati</taxon>
        <taxon>Pseudomonadota</taxon>
        <taxon>Gammaproteobacteria</taxon>
        <taxon>Enterobacterales</taxon>
        <taxon>Yersiniaceae</taxon>
        <taxon>Serratia</taxon>
    </lineage>
</organism>
<evidence type="ECO:0000313" key="2">
    <source>
        <dbReference type="EMBL" id="QDL32624.1"/>
    </source>
</evidence>
<dbReference type="NCBIfam" id="TIGR01540">
    <property type="entry name" value="portal_PBSX"/>
    <property type="match status" value="1"/>
</dbReference>
<protein>
    <submittedName>
        <fullName evidence="2">Phage portal protein</fullName>
    </submittedName>
</protein>
<dbReference type="EMBL" id="CP033893">
    <property type="protein sequence ID" value="QDL32624.1"/>
    <property type="molecule type" value="Genomic_DNA"/>
</dbReference>
<dbReference type="STRING" id="614.XJ20_14025"/>
<dbReference type="Pfam" id="PF04860">
    <property type="entry name" value="Phage_portal"/>
    <property type="match status" value="1"/>
</dbReference>
<proteinExistence type="inferred from homology"/>
<evidence type="ECO:0000256" key="1">
    <source>
        <dbReference type="ARBA" id="ARBA00006799"/>
    </source>
</evidence>
<dbReference type="AlphaFoldDB" id="A0A515CWT2"/>
<evidence type="ECO:0000313" key="3">
    <source>
        <dbReference type="Proteomes" id="UP000317572"/>
    </source>
</evidence>
<dbReference type="Proteomes" id="UP000317572">
    <property type="component" value="Chromosome"/>
</dbReference>
<dbReference type="PIRSF" id="PIRSF018494">
    <property type="entry name" value="PBSX_VPQ"/>
    <property type="match status" value="1"/>
</dbReference>
<reference evidence="2 3" key="1">
    <citation type="submission" date="2018-11" db="EMBL/GenBank/DDBJ databases">
        <title>The first complete genome of Serratia liquefaciens isolated from metalophyte plant revel distinctness adaptive mechanisms in an extreme habitat.</title>
        <authorList>
            <person name="Caneschi W.L."/>
            <person name="Sanchez A.B."/>
            <person name="Felestrino E.B."/>
            <person name="Assis R.A.B."/>
            <person name="Lemes C.G.C."/>
            <person name="Cordeiro I.F."/>
            <person name="Fonseca N.P."/>
            <person name="Villa M."/>
            <person name="Vieira I.T."/>
            <person name="Moraes L.A."/>
            <person name="Kamino L.H.Y."/>
            <person name="do Carmo F."/>
            <person name="Garcia C.M."/>
            <person name="Almeida N.F."/>
            <person name="Silva R.S."/>
            <person name="Ferro J.A."/>
            <person name="Ferro M.I.T."/>
            <person name="Varani A.M."/>
            <person name="Ferreira R.M."/>
            <person name="dos Santos V.L."/>
            <person name="Silva U.C."/>
            <person name="Setubal J.C."/>
            <person name="Moreira L.M."/>
        </authorList>
    </citation>
    <scope>NUCLEOTIDE SEQUENCE [LARGE SCALE GENOMIC DNA]</scope>
    <source>
        <strain evidence="2 3">FG3</strain>
    </source>
</reference>
<name>A0A515CWT2_SERLI</name>